<evidence type="ECO:0000313" key="1">
    <source>
        <dbReference type="EMBL" id="RHN45420.1"/>
    </source>
</evidence>
<organism evidence="1">
    <name type="scientific">Medicago truncatula</name>
    <name type="common">Barrel medic</name>
    <name type="synonym">Medicago tribuloides</name>
    <dbReference type="NCBI Taxonomy" id="3880"/>
    <lineage>
        <taxon>Eukaryota</taxon>
        <taxon>Viridiplantae</taxon>
        <taxon>Streptophyta</taxon>
        <taxon>Embryophyta</taxon>
        <taxon>Tracheophyta</taxon>
        <taxon>Spermatophyta</taxon>
        <taxon>Magnoliopsida</taxon>
        <taxon>eudicotyledons</taxon>
        <taxon>Gunneridae</taxon>
        <taxon>Pentapetalae</taxon>
        <taxon>rosids</taxon>
        <taxon>fabids</taxon>
        <taxon>Fabales</taxon>
        <taxon>Fabaceae</taxon>
        <taxon>Papilionoideae</taxon>
        <taxon>50 kb inversion clade</taxon>
        <taxon>NPAAA clade</taxon>
        <taxon>Hologalegina</taxon>
        <taxon>IRL clade</taxon>
        <taxon>Trifolieae</taxon>
        <taxon>Medicago</taxon>
    </lineage>
</organism>
<dbReference type="AlphaFoldDB" id="A0A396GWK8"/>
<comment type="caution">
    <text evidence="1">The sequence shown here is derived from an EMBL/GenBank/DDBJ whole genome shotgun (WGS) entry which is preliminary data.</text>
</comment>
<sequence length="73" mass="8186">MIKRLPFSCYVSILVPDLLCFRFWFRICFVSDYGSGSALFLIRPPDSGSVSLDWACGDFGGALTNLVTFCFMN</sequence>
<protein>
    <submittedName>
        <fullName evidence="1">Uncharacterized protein</fullName>
    </submittedName>
</protein>
<gene>
    <name evidence="1" type="ORF">MtrunA17_Chr7g0230981</name>
</gene>
<dbReference type="Gramene" id="rna39754">
    <property type="protein sequence ID" value="RHN45420.1"/>
    <property type="gene ID" value="gene39754"/>
</dbReference>
<dbReference type="EMBL" id="PSQE01000007">
    <property type="protein sequence ID" value="RHN45420.1"/>
    <property type="molecule type" value="Genomic_DNA"/>
</dbReference>
<accession>A0A396GWK8</accession>
<dbReference type="Proteomes" id="UP000265566">
    <property type="component" value="Chromosome 7"/>
</dbReference>
<proteinExistence type="predicted"/>
<name>A0A396GWK8_MEDTR</name>
<reference evidence="1" key="1">
    <citation type="journal article" date="2018" name="Nat. Plants">
        <title>Whole-genome landscape of Medicago truncatula symbiotic genes.</title>
        <authorList>
            <person name="Pecrix Y."/>
            <person name="Gamas P."/>
            <person name="Carrere S."/>
        </authorList>
    </citation>
    <scope>NUCLEOTIDE SEQUENCE</scope>
    <source>
        <tissue evidence="1">Leaves</tissue>
    </source>
</reference>